<dbReference type="PANTHER" id="PTHR11161:SF0">
    <property type="entry name" value="O-ACYLTRANSFERASE LIKE PROTEIN"/>
    <property type="match status" value="1"/>
</dbReference>
<feature type="transmembrane region" description="Helical" evidence="2">
    <location>
        <begin position="419"/>
        <end position="441"/>
    </location>
</feature>
<feature type="compositionally biased region" description="Polar residues" evidence="1">
    <location>
        <begin position="543"/>
        <end position="554"/>
    </location>
</feature>
<feature type="transmembrane region" description="Helical" evidence="2">
    <location>
        <begin position="175"/>
        <end position="199"/>
    </location>
</feature>
<proteinExistence type="predicted"/>
<feature type="region of interest" description="Disordered" evidence="1">
    <location>
        <begin position="531"/>
        <end position="554"/>
    </location>
</feature>
<feature type="transmembrane region" description="Helical" evidence="2">
    <location>
        <begin position="353"/>
        <end position="376"/>
    </location>
</feature>
<protein>
    <submittedName>
        <fullName evidence="4">Nose resistant to fluoxetine protein 6</fullName>
    </submittedName>
</protein>
<dbReference type="Pfam" id="PF01757">
    <property type="entry name" value="Acyl_transf_3"/>
    <property type="match status" value="1"/>
</dbReference>
<feature type="transmembrane region" description="Helical" evidence="2">
    <location>
        <begin position="462"/>
        <end position="482"/>
    </location>
</feature>
<dbReference type="Proteomes" id="UP000828236">
    <property type="component" value="Unassembled WGS sequence"/>
</dbReference>
<feature type="compositionally biased region" description="Low complexity" evidence="1">
    <location>
        <begin position="213"/>
        <end position="233"/>
    </location>
</feature>
<feature type="transmembrane region" description="Helical" evidence="2">
    <location>
        <begin position="323"/>
        <end position="346"/>
    </location>
</feature>
<sequence>MDGNIQFFGEFDQCLDLTIDHLPNGQIQYCTIQFPASIIMTKNESDTFPSFIFSMVPPTASICIPAACSMHHDLPVILNELSIRDNQKPLTITQCITRQDLKIGNRIETIHMVIITKSYQPSTKTTTTTTRTPQIDCLHGIRVLSFLFILIYHTFTEAQIPSANLLKVLGVEHGFLYQFITNAALWVDTFFLLSGFVMAHSFLNQYGRISNSSNSNNDSNNNNNNSSNDPNRQNNKRNPSIIEHLKQHPRRIFHRYIRLTPSVAGVVGLSILIEILGSGPLWRNYVNLSQQSCHKNWWNVLLYINNFCNLNSPTNPQSECLSYLWYLAVDMQFFIISPLLIIFLAYESYRMRTIGIIINIAFILSSSSLTAFLMAWKHLTPTVLVTVYDLDYINMVYKASYCRIGPYCIGADYINALSILYGAIHRCIWAIAWALFIWAMARQHLPLVDRLFSLPMFQVFSRLTYQSYLLHSVLISAIITSVRQKIYFSELNLVLNVICYYFFTQLISIIMFVMFERPFINIESTFFRNNHHSSSKHRNNISTNSKGMNPTMNR</sequence>
<dbReference type="AlphaFoldDB" id="A0A9D4P2M9"/>
<dbReference type="InterPro" id="IPR052728">
    <property type="entry name" value="O2_lipid_transport_reg"/>
</dbReference>
<feature type="transmembrane region" description="Helical" evidence="2">
    <location>
        <begin position="494"/>
        <end position="515"/>
    </location>
</feature>
<evidence type="ECO:0000256" key="1">
    <source>
        <dbReference type="SAM" id="MobiDB-lite"/>
    </source>
</evidence>
<evidence type="ECO:0000313" key="4">
    <source>
        <dbReference type="EMBL" id="KAH7643259.1"/>
    </source>
</evidence>
<dbReference type="PANTHER" id="PTHR11161">
    <property type="entry name" value="O-ACYLTRANSFERASE"/>
    <property type="match status" value="1"/>
</dbReference>
<comment type="caution">
    <text evidence="4">The sequence shown here is derived from an EMBL/GenBank/DDBJ whole genome shotgun (WGS) entry which is preliminary data.</text>
</comment>
<feature type="domain" description="Acyltransferase 3" evidence="3">
    <location>
        <begin position="137"/>
        <end position="512"/>
    </location>
</feature>
<name>A0A9D4P2M9_DERFA</name>
<evidence type="ECO:0000259" key="3">
    <source>
        <dbReference type="Pfam" id="PF01757"/>
    </source>
</evidence>
<evidence type="ECO:0000256" key="2">
    <source>
        <dbReference type="SAM" id="Phobius"/>
    </source>
</evidence>
<feature type="transmembrane region" description="Helical" evidence="2">
    <location>
        <begin position="137"/>
        <end position="155"/>
    </location>
</feature>
<dbReference type="InterPro" id="IPR002656">
    <property type="entry name" value="Acyl_transf_3_dom"/>
</dbReference>
<dbReference type="EMBL" id="SDOV01000003">
    <property type="protein sequence ID" value="KAH7643259.1"/>
    <property type="molecule type" value="Genomic_DNA"/>
</dbReference>
<accession>A0A9D4P2M9</accession>
<keyword evidence="2" id="KW-0472">Membrane</keyword>
<feature type="region of interest" description="Disordered" evidence="1">
    <location>
        <begin position="213"/>
        <end position="237"/>
    </location>
</feature>
<reference evidence="4" key="2">
    <citation type="journal article" date="2021" name="World Allergy Organ. J.">
        <title>Chromosome-level assembly of Dermatophagoides farinae genome and transcriptome reveals two novel allergens Der f 37 and Der f 39.</title>
        <authorList>
            <person name="Chen J."/>
            <person name="Cai Z."/>
            <person name="Fan D."/>
            <person name="Hu J."/>
            <person name="Hou Y."/>
            <person name="He Y."/>
            <person name="Zhang Z."/>
            <person name="Zhao Z."/>
            <person name="Gao P."/>
            <person name="Hu W."/>
            <person name="Sun J."/>
            <person name="Li J."/>
            <person name="Ji K."/>
        </authorList>
    </citation>
    <scope>NUCLEOTIDE SEQUENCE</scope>
    <source>
        <strain evidence="4">JKM2019</strain>
    </source>
</reference>
<reference evidence="4" key="1">
    <citation type="submission" date="2020-06" db="EMBL/GenBank/DDBJ databases">
        <authorList>
            <person name="Ji K."/>
            <person name="Li J."/>
        </authorList>
    </citation>
    <scope>NUCLEOTIDE SEQUENCE</scope>
    <source>
        <strain evidence="4">JKM2019</strain>
        <tissue evidence="4">Whole body</tissue>
    </source>
</reference>
<organism evidence="4">
    <name type="scientific">Dermatophagoides farinae</name>
    <name type="common">American house dust mite</name>
    <dbReference type="NCBI Taxonomy" id="6954"/>
    <lineage>
        <taxon>Eukaryota</taxon>
        <taxon>Metazoa</taxon>
        <taxon>Ecdysozoa</taxon>
        <taxon>Arthropoda</taxon>
        <taxon>Chelicerata</taxon>
        <taxon>Arachnida</taxon>
        <taxon>Acari</taxon>
        <taxon>Acariformes</taxon>
        <taxon>Sarcoptiformes</taxon>
        <taxon>Astigmata</taxon>
        <taxon>Psoroptidia</taxon>
        <taxon>Analgoidea</taxon>
        <taxon>Pyroglyphidae</taxon>
        <taxon>Dermatophagoidinae</taxon>
        <taxon>Dermatophagoides</taxon>
    </lineage>
</organism>
<keyword evidence="2" id="KW-0812">Transmembrane</keyword>
<gene>
    <name evidence="4" type="ORF">HUG17_9950</name>
</gene>
<feature type="transmembrane region" description="Helical" evidence="2">
    <location>
        <begin position="256"/>
        <end position="277"/>
    </location>
</feature>
<keyword evidence="2" id="KW-1133">Transmembrane helix</keyword>
<dbReference type="GO" id="GO:0016747">
    <property type="term" value="F:acyltransferase activity, transferring groups other than amino-acyl groups"/>
    <property type="evidence" value="ECO:0007669"/>
    <property type="project" value="InterPro"/>
</dbReference>